<feature type="transmembrane region" description="Helical" evidence="10">
    <location>
        <begin position="333"/>
        <end position="352"/>
    </location>
</feature>
<feature type="transmembrane region" description="Helical" evidence="10">
    <location>
        <begin position="449"/>
        <end position="466"/>
    </location>
</feature>
<evidence type="ECO:0000256" key="3">
    <source>
        <dbReference type="ARBA" id="ARBA00007222"/>
    </source>
</evidence>
<dbReference type="PANTHER" id="PTHR10050:SF46">
    <property type="entry name" value="PROTEIN O-MANNOSYL-TRANSFERASE 2"/>
    <property type="match status" value="1"/>
</dbReference>
<evidence type="ECO:0000256" key="8">
    <source>
        <dbReference type="ARBA" id="ARBA00023136"/>
    </source>
</evidence>
<dbReference type="PANTHER" id="PTHR10050">
    <property type="entry name" value="DOLICHYL-PHOSPHATE-MANNOSE--PROTEIN MANNOSYLTRANSFERASE"/>
    <property type="match status" value="1"/>
</dbReference>
<evidence type="ECO:0000313" key="15">
    <source>
        <dbReference type="Proteomes" id="UP000271272"/>
    </source>
</evidence>
<evidence type="ECO:0000256" key="6">
    <source>
        <dbReference type="ARBA" id="ARBA00022692"/>
    </source>
</evidence>
<feature type="transmembrane region" description="Helical" evidence="10">
    <location>
        <begin position="496"/>
        <end position="515"/>
    </location>
</feature>
<organism evidence="14 15">
    <name type="scientific">Actinomyces bowdenii</name>
    <dbReference type="NCBI Taxonomy" id="131109"/>
    <lineage>
        <taxon>Bacteria</taxon>
        <taxon>Bacillati</taxon>
        <taxon>Actinomycetota</taxon>
        <taxon>Actinomycetes</taxon>
        <taxon>Actinomycetales</taxon>
        <taxon>Actinomycetaceae</taxon>
        <taxon>Actinomyces</taxon>
    </lineage>
</organism>
<dbReference type="GO" id="GO:0005886">
    <property type="term" value="C:plasma membrane"/>
    <property type="evidence" value="ECO:0007669"/>
    <property type="project" value="UniProtKB-SubCell"/>
</dbReference>
<evidence type="ECO:0000256" key="1">
    <source>
        <dbReference type="ARBA" id="ARBA00004127"/>
    </source>
</evidence>
<dbReference type="Pfam" id="PF16192">
    <property type="entry name" value="PMT_4TMC"/>
    <property type="match status" value="1"/>
</dbReference>
<keyword evidence="8 10" id="KW-0472">Membrane</keyword>
<evidence type="ECO:0000259" key="12">
    <source>
        <dbReference type="Pfam" id="PF02366"/>
    </source>
</evidence>
<dbReference type="AlphaFoldDB" id="A0A3P1V9V0"/>
<dbReference type="OrthoDB" id="9776737at2"/>
<dbReference type="GO" id="GO:0004169">
    <property type="term" value="F:dolichyl-phosphate-mannose-protein mannosyltransferase activity"/>
    <property type="evidence" value="ECO:0007669"/>
    <property type="project" value="UniProtKB-UniRule"/>
</dbReference>
<feature type="transmembrane region" description="Helical" evidence="10">
    <location>
        <begin position="473"/>
        <end position="490"/>
    </location>
</feature>
<keyword evidence="6 10" id="KW-0812">Transmembrane</keyword>
<feature type="transmembrane region" description="Helical" evidence="10">
    <location>
        <begin position="81"/>
        <end position="99"/>
    </location>
</feature>
<gene>
    <name evidence="14" type="ORF">EII10_06800</name>
</gene>
<feature type="region of interest" description="Disordered" evidence="11">
    <location>
        <begin position="1"/>
        <end position="56"/>
    </location>
</feature>
<feature type="domain" description="ArnT-like N-terminal" evidence="12">
    <location>
        <begin position="88"/>
        <end position="318"/>
    </location>
</feature>
<comment type="pathway">
    <text evidence="2 10">Protein modification; protein glycosylation.</text>
</comment>
<feature type="compositionally biased region" description="Low complexity" evidence="11">
    <location>
        <begin position="30"/>
        <end position="39"/>
    </location>
</feature>
<evidence type="ECO:0000256" key="4">
    <source>
        <dbReference type="ARBA" id="ARBA00022676"/>
    </source>
</evidence>
<feature type="transmembrane region" description="Helical" evidence="10">
    <location>
        <begin position="713"/>
        <end position="734"/>
    </location>
</feature>
<feature type="transmembrane region" description="Helical" evidence="10">
    <location>
        <begin position="295"/>
        <end position="312"/>
    </location>
</feature>
<dbReference type="Proteomes" id="UP000271272">
    <property type="component" value="Unassembled WGS sequence"/>
</dbReference>
<dbReference type="InterPro" id="IPR032421">
    <property type="entry name" value="PMT_4TMC"/>
</dbReference>
<feature type="region of interest" description="Disordered" evidence="11">
    <location>
        <begin position="565"/>
        <end position="627"/>
    </location>
</feature>
<dbReference type="InterPro" id="IPR027005">
    <property type="entry name" value="PMT-like"/>
</dbReference>
<dbReference type="RefSeq" id="WP_124933745.1">
    <property type="nucleotide sequence ID" value="NZ_RQZC01000008.1"/>
</dbReference>
<comment type="similarity">
    <text evidence="3 10">Belongs to the glycosyltransferase 39 family.</text>
</comment>
<evidence type="ECO:0000256" key="2">
    <source>
        <dbReference type="ARBA" id="ARBA00004922"/>
    </source>
</evidence>
<protein>
    <recommendedName>
        <fullName evidence="9 10">Polyprenol-phosphate-mannose--protein mannosyltransferase</fullName>
        <ecNumber evidence="10">2.4.1.-</ecNumber>
    </recommendedName>
</protein>
<evidence type="ECO:0000256" key="10">
    <source>
        <dbReference type="RuleBase" id="RU367007"/>
    </source>
</evidence>
<dbReference type="GO" id="GO:0012505">
    <property type="term" value="C:endomembrane system"/>
    <property type="evidence" value="ECO:0007669"/>
    <property type="project" value="UniProtKB-SubCell"/>
</dbReference>
<evidence type="ECO:0000256" key="7">
    <source>
        <dbReference type="ARBA" id="ARBA00022989"/>
    </source>
</evidence>
<sequence length="754" mass="81490">MTTPSALSPDVPADAEATTVARGPLDREALGAPAEAPAPEQDPGLAEEDRDPPARTENELRRRLGLEPLEWALPRAVRIRGWVATAVVALIAALTRLIGLGHPSTLMFDEIYYVKDAYALWTVGYEAQWAEGSDALFAAGDFSGMSSEPSYVVHPQFGKWLIGLGMQALGADSPWGWRIVPAIAGIATVVLLARLTMRLTRSPLLAGLAGLLLAIDGVGITESRIGLLDVLIGFFATLTLYCLVRDREWSRARLARDLRGTSTNHLAPRAHLRPWLWATGVSLGLTCSIKWSGLYLLAVVGILVVVWDTTALRQVRSKAWLLEGVIARGIGDFVRLVPTALVVYVALWWSWFVHDKAYKHGWAAEQRAAGTPQRSWLPDSLNDLLEYHQSMYSFHVGLDSKHPYESTPAGWLLQWRPTSFYWPSEEEMAGASCGASRCVQAITSIGNIPVWWAAILGLVVVLVMGISGRDWRAWVPLAGYLGLYVPWFQYPDRTIFTFYTVAFVPFVVLALTLALGQGMGMLRPVPGSREDRLEEAALAAGWIGEGRPAPRGLIARFLGFGPQATGARLPDDGAPTGGDSDDGTVPDGVAVRESSAQGPEAAGAAEGGGQGPTDAMDGYPTAEDNATATADRRAIAEEAAGLMDDYPTAGTSLTTLEAEGIEEPEGADGARADDGPQGGASAAHPVGLAGRILRMLPPRWTGVPTWRLRPEGLLLTVVVVVLAVAFAILWWPIWTGRTVSYDFWRMHMLLDSWI</sequence>
<dbReference type="EC" id="2.4.1.-" evidence="10"/>
<comment type="caution">
    <text evidence="14">The sequence shown here is derived from an EMBL/GenBank/DDBJ whole genome shotgun (WGS) entry which is preliminary data.</text>
</comment>
<dbReference type="UniPathway" id="UPA00378"/>
<proteinExistence type="inferred from homology"/>
<accession>A0A3P1V9V0</accession>
<keyword evidence="4 10" id="KW-0328">Glycosyltransferase</keyword>
<reference evidence="14 15" key="1">
    <citation type="submission" date="2018-11" db="EMBL/GenBank/DDBJ databases">
        <title>Genomes From Bacteria Associated with the Canine Oral Cavity: a Test Case for Automated Genome-Based Taxonomic Assignment.</title>
        <authorList>
            <person name="Coil D.A."/>
            <person name="Jospin G."/>
            <person name="Darling A.E."/>
            <person name="Wallis C."/>
            <person name="Davis I.J."/>
            <person name="Harris S."/>
            <person name="Eisen J.A."/>
            <person name="Holcombe L.J."/>
            <person name="O'Flynn C."/>
        </authorList>
    </citation>
    <scope>NUCLEOTIDE SEQUENCE [LARGE SCALE GENOMIC DNA]</scope>
    <source>
        <strain evidence="14 15">OH5050</strain>
    </source>
</reference>
<evidence type="ECO:0000313" key="14">
    <source>
        <dbReference type="EMBL" id="RRD29363.1"/>
    </source>
</evidence>
<dbReference type="Pfam" id="PF02366">
    <property type="entry name" value="PMT"/>
    <property type="match status" value="1"/>
</dbReference>
<evidence type="ECO:0000256" key="9">
    <source>
        <dbReference type="ARBA" id="ARBA00093617"/>
    </source>
</evidence>
<feature type="transmembrane region" description="Helical" evidence="10">
    <location>
        <begin position="175"/>
        <end position="195"/>
    </location>
</feature>
<keyword evidence="10" id="KW-1003">Cell membrane</keyword>
<dbReference type="InterPro" id="IPR003342">
    <property type="entry name" value="ArnT-like_N"/>
</dbReference>
<evidence type="ECO:0000259" key="13">
    <source>
        <dbReference type="Pfam" id="PF16192"/>
    </source>
</evidence>
<keyword evidence="15" id="KW-1185">Reference proteome</keyword>
<evidence type="ECO:0000256" key="11">
    <source>
        <dbReference type="SAM" id="MobiDB-lite"/>
    </source>
</evidence>
<comment type="function">
    <text evidence="10">Protein O-mannosyltransferase that catalyzes the transfer of a single mannose residue from a polyprenol phospho-mannosyl lipidic donor to the hydroxyl group of selected serine and threonine residues in acceptor proteins.</text>
</comment>
<evidence type="ECO:0000256" key="5">
    <source>
        <dbReference type="ARBA" id="ARBA00022679"/>
    </source>
</evidence>
<feature type="transmembrane region" description="Helical" evidence="10">
    <location>
        <begin position="226"/>
        <end position="244"/>
    </location>
</feature>
<feature type="transmembrane region" description="Helical" evidence="10">
    <location>
        <begin position="202"/>
        <end position="220"/>
    </location>
</feature>
<comment type="subcellular location">
    <subcellularLocation>
        <location evidence="10">Cell membrane</location>
    </subcellularLocation>
    <subcellularLocation>
        <location evidence="1">Endomembrane system</location>
        <topology evidence="1">Multi-pass membrane protein</topology>
    </subcellularLocation>
</comment>
<dbReference type="EMBL" id="RQZC01000008">
    <property type="protein sequence ID" value="RRD29363.1"/>
    <property type="molecule type" value="Genomic_DNA"/>
</dbReference>
<keyword evidence="5 10" id="KW-0808">Transferase</keyword>
<name>A0A3P1V9V0_9ACTO</name>
<keyword evidence="7 10" id="KW-1133">Transmembrane helix</keyword>
<feature type="domain" description="Protein O-mannosyl-transferase C-terminal four TM" evidence="13">
    <location>
        <begin position="381"/>
        <end position="509"/>
    </location>
</feature>